<accession>A0AAV5DJN4</accession>
<reference evidence="2" key="1">
    <citation type="journal article" date="2018" name="DNA Res.">
        <title>Multiple hybrid de novo genome assembly of finger millet, an orphan allotetraploid crop.</title>
        <authorList>
            <person name="Hatakeyama M."/>
            <person name="Aluri S."/>
            <person name="Balachadran M.T."/>
            <person name="Sivarajan S.R."/>
            <person name="Patrignani A."/>
            <person name="Gruter S."/>
            <person name="Poveda L."/>
            <person name="Shimizu-Inatsugi R."/>
            <person name="Baeten J."/>
            <person name="Francoijs K.J."/>
            <person name="Nataraja K.N."/>
            <person name="Reddy Y.A.N."/>
            <person name="Phadnis S."/>
            <person name="Ravikumar R.L."/>
            <person name="Schlapbach R."/>
            <person name="Sreeman S.M."/>
            <person name="Shimizu K.K."/>
        </authorList>
    </citation>
    <scope>NUCLEOTIDE SEQUENCE</scope>
</reference>
<name>A0AAV5DJN4_ELECO</name>
<dbReference type="PANTHER" id="PTHR32133:SF386">
    <property type="entry name" value="F-BOX DOMAIN-CONTAINING PROTEIN"/>
    <property type="match status" value="1"/>
</dbReference>
<dbReference type="Proteomes" id="UP001054889">
    <property type="component" value="Unassembled WGS sequence"/>
</dbReference>
<gene>
    <name evidence="2" type="primary">ga28534</name>
    <name evidence="2" type="ORF">PR202_ga28534</name>
</gene>
<keyword evidence="3" id="KW-1185">Reference proteome</keyword>
<protein>
    <recommendedName>
        <fullName evidence="1">F-box domain-containing protein</fullName>
    </recommendedName>
</protein>
<dbReference type="InterPro" id="IPR036047">
    <property type="entry name" value="F-box-like_dom_sf"/>
</dbReference>
<organism evidence="2 3">
    <name type="scientific">Eleusine coracana subsp. coracana</name>
    <dbReference type="NCBI Taxonomy" id="191504"/>
    <lineage>
        <taxon>Eukaryota</taxon>
        <taxon>Viridiplantae</taxon>
        <taxon>Streptophyta</taxon>
        <taxon>Embryophyta</taxon>
        <taxon>Tracheophyta</taxon>
        <taxon>Spermatophyta</taxon>
        <taxon>Magnoliopsida</taxon>
        <taxon>Liliopsida</taxon>
        <taxon>Poales</taxon>
        <taxon>Poaceae</taxon>
        <taxon>PACMAD clade</taxon>
        <taxon>Chloridoideae</taxon>
        <taxon>Cynodonteae</taxon>
        <taxon>Eleusininae</taxon>
        <taxon>Eleusine</taxon>
    </lineage>
</organism>
<proteinExistence type="predicted"/>
<comment type="caution">
    <text evidence="2">The sequence shown here is derived from an EMBL/GenBank/DDBJ whole genome shotgun (WGS) entry which is preliminary data.</text>
</comment>
<dbReference type="InterPro" id="IPR001810">
    <property type="entry name" value="F-box_dom"/>
</dbReference>
<reference evidence="2" key="2">
    <citation type="submission" date="2021-12" db="EMBL/GenBank/DDBJ databases">
        <title>Resequencing data analysis of finger millet.</title>
        <authorList>
            <person name="Hatakeyama M."/>
            <person name="Aluri S."/>
            <person name="Balachadran M.T."/>
            <person name="Sivarajan S.R."/>
            <person name="Poveda L."/>
            <person name="Shimizu-Inatsugi R."/>
            <person name="Schlapbach R."/>
            <person name="Sreeman S.M."/>
            <person name="Shimizu K.K."/>
        </authorList>
    </citation>
    <scope>NUCLEOTIDE SEQUENCE</scope>
</reference>
<dbReference type="Pfam" id="PF00646">
    <property type="entry name" value="F-box"/>
    <property type="match status" value="1"/>
</dbReference>
<evidence type="ECO:0000313" key="2">
    <source>
        <dbReference type="EMBL" id="GJN10440.1"/>
    </source>
</evidence>
<sequence length="306" mass="32968">MASPALMEELVEEALLRIPPDDPASLVRAALVCKEWRRIVTGPGFRRRFRELHRRPPTLGVFCNMDGEGCFCLSASSLPLPARLRLTTATFTHSTPATVASYFPKCLRWLASAPGIPSLGMFGTCPNRHFPAFTHGRRLCSVLPMAPATTLTVTADPSSWRRWRNGRIVCTSTLRRLAAGASGLEDGGLGVARLEKYRLDLWSNNSSAGDAQWSKIGVIQLQTLLPVNAAIADHVVAFAHGVGVFFVGTDKGLFSIDLKSRQARKVCNMACGEGGIHTIVPYMSFCTPALRMVSTGDGPNGATSGA</sequence>
<feature type="domain" description="F-box" evidence="1">
    <location>
        <begin position="8"/>
        <end position="47"/>
    </location>
</feature>
<dbReference type="EMBL" id="BQKI01000017">
    <property type="protein sequence ID" value="GJN10440.1"/>
    <property type="molecule type" value="Genomic_DNA"/>
</dbReference>
<dbReference type="PANTHER" id="PTHR32133">
    <property type="entry name" value="OS07G0120400 PROTEIN"/>
    <property type="match status" value="1"/>
</dbReference>
<evidence type="ECO:0000313" key="3">
    <source>
        <dbReference type="Proteomes" id="UP001054889"/>
    </source>
</evidence>
<dbReference type="SUPFAM" id="SSF81383">
    <property type="entry name" value="F-box domain"/>
    <property type="match status" value="1"/>
</dbReference>
<dbReference type="AlphaFoldDB" id="A0AAV5DJN4"/>
<evidence type="ECO:0000259" key="1">
    <source>
        <dbReference type="Pfam" id="PF00646"/>
    </source>
</evidence>